<dbReference type="InterPro" id="IPR029061">
    <property type="entry name" value="THDP-binding"/>
</dbReference>
<dbReference type="PANTHER" id="PTHR11516:SF60">
    <property type="entry name" value="PYRUVATE DEHYDROGENASE E1 COMPONENT SUBUNIT ALPHA"/>
    <property type="match status" value="1"/>
</dbReference>
<dbReference type="GO" id="GO:0004739">
    <property type="term" value="F:pyruvate dehydrogenase (acetyl-transferring) activity"/>
    <property type="evidence" value="ECO:0007669"/>
    <property type="project" value="TreeGrafter"/>
</dbReference>
<dbReference type="Pfam" id="PF00676">
    <property type="entry name" value="E1_dh"/>
    <property type="match status" value="1"/>
</dbReference>
<name>A0A5B8RIM6_9ZZZZ</name>
<feature type="domain" description="Dehydrogenase E1 component" evidence="4">
    <location>
        <begin position="46"/>
        <end position="320"/>
    </location>
</feature>
<evidence type="ECO:0000256" key="1">
    <source>
        <dbReference type="ARBA" id="ARBA00001964"/>
    </source>
</evidence>
<dbReference type="EC" id="1.1.1.-" evidence="5"/>
<evidence type="ECO:0000256" key="2">
    <source>
        <dbReference type="ARBA" id="ARBA00023002"/>
    </source>
</evidence>
<dbReference type="PANTHER" id="PTHR11516">
    <property type="entry name" value="PYRUVATE DEHYDROGENASE E1 COMPONENT, ALPHA SUBUNIT BACTERIAL AND ORGANELLAR"/>
    <property type="match status" value="1"/>
</dbReference>
<dbReference type="InterPro" id="IPR001017">
    <property type="entry name" value="DH_E1"/>
</dbReference>
<evidence type="ECO:0000313" key="5">
    <source>
        <dbReference type="EMBL" id="QEA06607.1"/>
    </source>
</evidence>
<dbReference type="AlphaFoldDB" id="A0A5B8RIM6"/>
<keyword evidence="2 5" id="KW-0560">Oxidoreductase</keyword>
<dbReference type="Gene3D" id="3.40.50.970">
    <property type="match status" value="1"/>
</dbReference>
<evidence type="ECO:0000259" key="4">
    <source>
        <dbReference type="Pfam" id="PF00676"/>
    </source>
</evidence>
<keyword evidence="3" id="KW-0786">Thiamine pyrophosphate</keyword>
<proteinExistence type="predicted"/>
<organism evidence="5">
    <name type="scientific">uncultured organism</name>
    <dbReference type="NCBI Taxonomy" id="155900"/>
    <lineage>
        <taxon>unclassified sequences</taxon>
        <taxon>environmental samples</taxon>
    </lineage>
</organism>
<protein>
    <submittedName>
        <fullName evidence="5">Acetoin:2,6-dichlorophenolindophenol oxidoreductase subunit alpha</fullName>
        <ecNumber evidence="5">1.1.1.-</ecNumber>
    </submittedName>
</protein>
<accession>A0A5B8RIM6</accession>
<gene>
    <name evidence="5" type="primary">acoA</name>
    <name evidence="5" type="ORF">KBTEX_02947</name>
</gene>
<dbReference type="EMBL" id="MN079156">
    <property type="protein sequence ID" value="QEA06607.1"/>
    <property type="molecule type" value="Genomic_DNA"/>
</dbReference>
<dbReference type="GO" id="GO:0006086">
    <property type="term" value="P:pyruvate decarboxylation to acetyl-CoA"/>
    <property type="evidence" value="ECO:0007669"/>
    <property type="project" value="TreeGrafter"/>
</dbReference>
<reference evidence="5" key="1">
    <citation type="submission" date="2019-06" db="EMBL/GenBank/DDBJ databases">
        <authorList>
            <person name="Murdoch R.W."/>
            <person name="Fathepure B."/>
        </authorList>
    </citation>
    <scope>NUCLEOTIDE SEQUENCE</scope>
</reference>
<comment type="cofactor">
    <cofactor evidence="1">
        <name>thiamine diphosphate</name>
        <dbReference type="ChEBI" id="CHEBI:58937"/>
    </cofactor>
</comment>
<evidence type="ECO:0000256" key="3">
    <source>
        <dbReference type="ARBA" id="ARBA00023052"/>
    </source>
</evidence>
<dbReference type="CDD" id="cd02000">
    <property type="entry name" value="TPP_E1_PDC_ADC_BCADC"/>
    <property type="match status" value="1"/>
</dbReference>
<sequence length="328" mass="35096">MEPSKDQLLWMYAAMAKARHYEDTMARAYMEGKTPKFDIGAGLVPGEMHLAAGQEPCAAGVCVHLRAGDTVTATHRPHHVAIAKGVDLNRMTAEIYGRRDGLAGGRGGHMHLFDPAVNFACSGIIGESAGPATGAALAARLQGSDAVAVAYLGDGAANQGAFHEALNLASLWRLPVVFVIEDNAWGISVPKSRSTAVPDNSVRARGYDMPGVHVADNDTLAVFDAAGEAVARARRGEGPTLIEVQTYRYYGHFQGDPEVYRPKDEVARLKARDPIDRLRGHMLDNAGVTEAEADEALTRVRAEVDAAFEFARQSGEPAPEDALEHVFA</sequence>
<dbReference type="SUPFAM" id="SSF52518">
    <property type="entry name" value="Thiamin diphosphate-binding fold (THDP-binding)"/>
    <property type="match status" value="1"/>
</dbReference>
<dbReference type="InterPro" id="IPR050642">
    <property type="entry name" value="PDH_E1_Alpha_Subunit"/>
</dbReference>